<dbReference type="SUPFAM" id="SSF56425">
    <property type="entry name" value="Succinate dehydrogenase/fumarate reductase flavoprotein, catalytic domain"/>
    <property type="match status" value="1"/>
</dbReference>
<evidence type="ECO:0000313" key="11">
    <source>
        <dbReference type="EMBL" id="MVX60760.1"/>
    </source>
</evidence>
<dbReference type="InterPro" id="IPR027477">
    <property type="entry name" value="Succ_DH/fumarate_Rdtase_cat_sf"/>
</dbReference>
<evidence type="ECO:0000256" key="7">
    <source>
        <dbReference type="ARBA" id="ARBA00022827"/>
    </source>
</evidence>
<dbReference type="PROSITE" id="PS51318">
    <property type="entry name" value="TAT"/>
    <property type="match status" value="1"/>
</dbReference>
<dbReference type="Gene3D" id="3.50.50.60">
    <property type="entry name" value="FAD/NAD(P)-binding domain"/>
    <property type="match status" value="1"/>
</dbReference>
<accession>A0A6N8JPP2</accession>
<feature type="domain" description="FMN-binding" evidence="10">
    <location>
        <begin position="61"/>
        <end position="135"/>
    </location>
</feature>
<dbReference type="AlphaFoldDB" id="A0A6N8JPP2"/>
<evidence type="ECO:0000256" key="1">
    <source>
        <dbReference type="ARBA" id="ARBA00001917"/>
    </source>
</evidence>
<protein>
    <recommendedName>
        <fullName evidence="5">Urocanate reductase</fullName>
        <ecNumber evidence="4">1.3.99.33</ecNumber>
    </recommendedName>
</protein>
<comment type="cofactor">
    <cofactor evidence="1">
        <name>FMN</name>
        <dbReference type="ChEBI" id="CHEBI:58210"/>
    </cofactor>
</comment>
<evidence type="ECO:0000256" key="2">
    <source>
        <dbReference type="ARBA" id="ARBA00001974"/>
    </source>
</evidence>
<dbReference type="PANTHER" id="PTHR43400:SF7">
    <property type="entry name" value="FAD-DEPENDENT OXIDOREDUCTASE 2 FAD BINDING DOMAIN-CONTAINING PROTEIN"/>
    <property type="match status" value="1"/>
</dbReference>
<dbReference type="PRINTS" id="PR00419">
    <property type="entry name" value="ADXRDTASE"/>
</dbReference>
<dbReference type="SMART" id="SM00900">
    <property type="entry name" value="FMN_bind"/>
    <property type="match status" value="1"/>
</dbReference>
<keyword evidence="6" id="KW-0285">Flavoprotein</keyword>
<dbReference type="Gene3D" id="3.90.700.10">
    <property type="entry name" value="Succinate dehydrogenase/fumarate reductase flavoprotein, catalytic domain"/>
    <property type="match status" value="1"/>
</dbReference>
<keyword evidence="8" id="KW-0560">Oxidoreductase</keyword>
<sequence length="624" mass="66545">MKQISRRELLAYTAVGIAGSIAATSLAGCAGTAKLADTSSDDKPVKTEVPTDGVYVTRALGHESWIYVSTTLRDGAIAACQVVRNSETIGVGNYACARIPAAIVQHQSVNVPNVRGCSISSNAIKAAVTEAIELAGYNIEDFSEEITREKTGDKVEETCDVVVVGGGTAGLIAAARLAEHGAQVTVVEKRDIPGGSMAMTYGGIISAGSRRQNAYDVTGEYSATPTGNLDMKMEALRGELLPGNEDSDLSFCRVMYSEAGPMADWLSDVGVGFRTMGTFEGATSIANGLSFAPGMYMGGVGYTMMFLAERIEKFPNAKILYATTVTELIKDETGEIAGVKATGENGSEYTIRARAVCLTGGGFAKNEEMVEKYYPAHAGQFFNCASASTGEVIQMGLDAGGVLDVFGDGELPAYLSSKGLVELAFAGMTSPGLFVNTHGVDLGSCVSHSNTAEVKLDDANGDRFFLVFDSTAAETTRKNLLLGFDTYNCLFEREEAVHYESVAEAAEKLDLPELQAQIDENNAYALSGEPDRFGRTMRPYIETRDGIWCVEVTPTFYLTTDGLRIDEDCHLLTEGNEIIPHLYAAGDTAGSIEKKDGLKYSYGFDSASTFGYHMAEVIARELSL</sequence>
<evidence type="ECO:0000256" key="9">
    <source>
        <dbReference type="ARBA" id="ARBA00049922"/>
    </source>
</evidence>
<evidence type="ECO:0000256" key="6">
    <source>
        <dbReference type="ARBA" id="ARBA00022630"/>
    </source>
</evidence>
<dbReference type="Gene3D" id="3.90.1010.20">
    <property type="match status" value="1"/>
</dbReference>
<comment type="cofactor">
    <cofactor evidence="2">
        <name>FAD</name>
        <dbReference type="ChEBI" id="CHEBI:57692"/>
    </cofactor>
</comment>
<gene>
    <name evidence="11" type="ORF">GKZ27_04700</name>
</gene>
<proteinExistence type="inferred from homology"/>
<dbReference type="InterPro" id="IPR003953">
    <property type="entry name" value="FAD-dep_OxRdtase_2_FAD-bd"/>
</dbReference>
<dbReference type="PROSITE" id="PS51257">
    <property type="entry name" value="PROKAR_LIPOPROTEIN"/>
    <property type="match status" value="1"/>
</dbReference>
<dbReference type="PANTHER" id="PTHR43400">
    <property type="entry name" value="FUMARATE REDUCTASE"/>
    <property type="match status" value="1"/>
</dbReference>
<dbReference type="OrthoDB" id="337830at2"/>
<organism evidence="11 12">
    <name type="scientific">Adlercreutzia mucosicola</name>
    <dbReference type="NCBI Taxonomy" id="580026"/>
    <lineage>
        <taxon>Bacteria</taxon>
        <taxon>Bacillati</taxon>
        <taxon>Actinomycetota</taxon>
        <taxon>Coriobacteriia</taxon>
        <taxon>Eggerthellales</taxon>
        <taxon>Eggerthellaceae</taxon>
        <taxon>Adlercreutzia</taxon>
    </lineage>
</organism>
<comment type="similarity">
    <text evidence="3">Belongs to the FAD-dependent oxidoreductase 2 family. FRD/SDH subfamily.</text>
</comment>
<name>A0A6N8JPP2_9ACTN</name>
<evidence type="ECO:0000256" key="3">
    <source>
        <dbReference type="ARBA" id="ARBA00008040"/>
    </source>
</evidence>
<dbReference type="EC" id="1.3.99.33" evidence="4"/>
<dbReference type="InterPro" id="IPR036188">
    <property type="entry name" value="FAD/NAD-bd_sf"/>
</dbReference>
<dbReference type="GO" id="GO:0010181">
    <property type="term" value="F:FMN binding"/>
    <property type="evidence" value="ECO:0007669"/>
    <property type="project" value="InterPro"/>
</dbReference>
<dbReference type="InterPro" id="IPR006311">
    <property type="entry name" value="TAT_signal"/>
</dbReference>
<comment type="caution">
    <text evidence="11">The sequence shown here is derived from an EMBL/GenBank/DDBJ whole genome shotgun (WGS) entry which is preliminary data.</text>
</comment>
<dbReference type="Pfam" id="PF04205">
    <property type="entry name" value="FMN_bind"/>
    <property type="match status" value="1"/>
</dbReference>
<dbReference type="InterPro" id="IPR007329">
    <property type="entry name" value="FMN-bd"/>
</dbReference>
<evidence type="ECO:0000313" key="12">
    <source>
        <dbReference type="Proteomes" id="UP000463388"/>
    </source>
</evidence>
<evidence type="ECO:0000256" key="4">
    <source>
        <dbReference type="ARBA" id="ARBA00013137"/>
    </source>
</evidence>
<dbReference type="EMBL" id="WSRR01000007">
    <property type="protein sequence ID" value="MVX60760.1"/>
    <property type="molecule type" value="Genomic_DNA"/>
</dbReference>
<evidence type="ECO:0000256" key="5">
    <source>
        <dbReference type="ARBA" id="ARBA00015872"/>
    </source>
</evidence>
<dbReference type="Proteomes" id="UP000463388">
    <property type="component" value="Unassembled WGS sequence"/>
</dbReference>
<reference evidence="11 12" key="1">
    <citation type="submission" date="2019-12" db="EMBL/GenBank/DDBJ databases">
        <title>Microbes associate with the intestines of laboratory mice.</title>
        <authorList>
            <person name="Navarre W."/>
            <person name="Wong E."/>
        </authorList>
    </citation>
    <scope>NUCLEOTIDE SEQUENCE [LARGE SCALE GENOMIC DNA]</scope>
    <source>
        <strain evidence="11 12">NM66_B29</strain>
    </source>
</reference>
<dbReference type="Pfam" id="PF00890">
    <property type="entry name" value="FAD_binding_2"/>
    <property type="match status" value="1"/>
</dbReference>
<dbReference type="GO" id="GO:0016020">
    <property type="term" value="C:membrane"/>
    <property type="evidence" value="ECO:0007669"/>
    <property type="project" value="InterPro"/>
</dbReference>
<dbReference type="RefSeq" id="WP_160345451.1">
    <property type="nucleotide sequence ID" value="NZ_JAOAKZ010000011.1"/>
</dbReference>
<keyword evidence="7" id="KW-0274">FAD</keyword>
<evidence type="ECO:0000259" key="10">
    <source>
        <dbReference type="SMART" id="SM00900"/>
    </source>
</evidence>
<dbReference type="InterPro" id="IPR050315">
    <property type="entry name" value="FAD-oxidoreductase_2"/>
</dbReference>
<dbReference type="SUPFAM" id="SSF51905">
    <property type="entry name" value="FAD/NAD(P)-binding domain"/>
    <property type="match status" value="1"/>
</dbReference>
<comment type="catalytic activity">
    <reaction evidence="9">
        <text>dihydrourocanate + A = urocanate + AH2</text>
        <dbReference type="Rhea" id="RHEA:36059"/>
        <dbReference type="ChEBI" id="CHEBI:13193"/>
        <dbReference type="ChEBI" id="CHEBI:17499"/>
        <dbReference type="ChEBI" id="CHEBI:27247"/>
        <dbReference type="ChEBI" id="CHEBI:72991"/>
        <dbReference type="EC" id="1.3.99.33"/>
    </reaction>
</comment>
<evidence type="ECO:0000256" key="8">
    <source>
        <dbReference type="ARBA" id="ARBA00023002"/>
    </source>
</evidence>
<dbReference type="GO" id="GO:0033765">
    <property type="term" value="F:steroid dehydrogenase activity, acting on the CH-CH group of donors"/>
    <property type="evidence" value="ECO:0007669"/>
    <property type="project" value="UniProtKB-ARBA"/>
</dbReference>
<keyword evidence="12" id="KW-1185">Reference proteome</keyword>